<keyword evidence="1" id="KW-0812">Transmembrane</keyword>
<dbReference type="PANTHER" id="PTHR41771:SF1">
    <property type="entry name" value="MEMBRANE PROTEIN"/>
    <property type="match status" value="1"/>
</dbReference>
<feature type="transmembrane region" description="Helical" evidence="1">
    <location>
        <begin position="178"/>
        <end position="198"/>
    </location>
</feature>
<gene>
    <name evidence="2" type="ORF">S03H2_62334</name>
</gene>
<dbReference type="InterPro" id="IPR012507">
    <property type="entry name" value="YibE_F"/>
</dbReference>
<keyword evidence="1" id="KW-1133">Transmembrane helix</keyword>
<evidence type="ECO:0008006" key="3">
    <source>
        <dbReference type="Google" id="ProtNLM"/>
    </source>
</evidence>
<dbReference type="Pfam" id="PF07907">
    <property type="entry name" value="YibE_F"/>
    <property type="match status" value="1"/>
</dbReference>
<sequence length="233" mass="25451">KRTAIILLVLLALGTGVQAAGEEAPPQRGSSLGEELLPESELRTHPLVFIKKGEEEFVRGRVLAIERKSLEEEIITFKILGGRYKNKVVEVPNYLTGRPQYDLLFKKGDQALLRLSQEEFFIADYIRDRFLFILAGVFIALLILIGRAKGLRTALALGITLALVFFLFLPLIRLGFPPLPLSILVSILATLFTLYLVAGFGIKGHCAILGTSLGILIAAGLSLGAKEILKITG</sequence>
<feature type="transmembrane region" description="Helical" evidence="1">
    <location>
        <begin position="130"/>
        <end position="146"/>
    </location>
</feature>
<feature type="transmembrane region" description="Helical" evidence="1">
    <location>
        <begin position="205"/>
        <end position="225"/>
    </location>
</feature>
<evidence type="ECO:0000256" key="1">
    <source>
        <dbReference type="SAM" id="Phobius"/>
    </source>
</evidence>
<comment type="caution">
    <text evidence="2">The sequence shown here is derived from an EMBL/GenBank/DDBJ whole genome shotgun (WGS) entry which is preliminary data.</text>
</comment>
<feature type="non-terminal residue" evidence="2">
    <location>
        <position position="1"/>
    </location>
</feature>
<name>X1K4L8_9ZZZZ</name>
<proteinExistence type="predicted"/>
<accession>X1K4L8</accession>
<reference evidence="2" key="1">
    <citation type="journal article" date="2014" name="Front. Microbiol.">
        <title>High frequency of phylogenetically diverse reductive dehalogenase-homologous genes in deep subseafloor sedimentary metagenomes.</title>
        <authorList>
            <person name="Kawai M."/>
            <person name="Futagami T."/>
            <person name="Toyoda A."/>
            <person name="Takaki Y."/>
            <person name="Nishi S."/>
            <person name="Hori S."/>
            <person name="Arai W."/>
            <person name="Tsubouchi T."/>
            <person name="Morono Y."/>
            <person name="Uchiyama I."/>
            <person name="Ito T."/>
            <person name="Fujiyama A."/>
            <person name="Inagaki F."/>
            <person name="Takami H."/>
        </authorList>
    </citation>
    <scope>NUCLEOTIDE SEQUENCE</scope>
    <source>
        <strain evidence="2">Expedition CK06-06</strain>
    </source>
</reference>
<dbReference type="EMBL" id="BARU01040307">
    <property type="protein sequence ID" value="GAH76998.1"/>
    <property type="molecule type" value="Genomic_DNA"/>
</dbReference>
<protein>
    <recommendedName>
        <fullName evidence="3">YibE/F family protein</fullName>
    </recommendedName>
</protein>
<organism evidence="2">
    <name type="scientific">marine sediment metagenome</name>
    <dbReference type="NCBI Taxonomy" id="412755"/>
    <lineage>
        <taxon>unclassified sequences</taxon>
        <taxon>metagenomes</taxon>
        <taxon>ecological metagenomes</taxon>
    </lineage>
</organism>
<feature type="transmembrane region" description="Helical" evidence="1">
    <location>
        <begin position="153"/>
        <end position="172"/>
    </location>
</feature>
<evidence type="ECO:0000313" key="2">
    <source>
        <dbReference type="EMBL" id="GAH76998.1"/>
    </source>
</evidence>
<dbReference type="PANTHER" id="PTHR41771">
    <property type="entry name" value="MEMBRANE PROTEIN-RELATED"/>
    <property type="match status" value="1"/>
</dbReference>
<keyword evidence="1" id="KW-0472">Membrane</keyword>
<dbReference type="AlphaFoldDB" id="X1K4L8"/>
<feature type="non-terminal residue" evidence="2">
    <location>
        <position position="233"/>
    </location>
</feature>